<feature type="chain" id="PRO_5045815490" evidence="1">
    <location>
        <begin position="21"/>
        <end position="732"/>
    </location>
</feature>
<protein>
    <submittedName>
        <fullName evidence="2">Uncharacterized protein</fullName>
    </submittedName>
</protein>
<accession>A0ABX5Q1J7</accession>
<dbReference type="EMBL" id="QKZR01000001">
    <property type="protein sequence ID" value="PZX43816.1"/>
    <property type="molecule type" value="Genomic_DNA"/>
</dbReference>
<dbReference type="Pfam" id="PF18939">
    <property type="entry name" value="DUF5686"/>
    <property type="match status" value="1"/>
</dbReference>
<dbReference type="InterPro" id="IPR043741">
    <property type="entry name" value="DUF5686"/>
</dbReference>
<dbReference type="Proteomes" id="UP000248584">
    <property type="component" value="Unassembled WGS sequence"/>
</dbReference>
<keyword evidence="3" id="KW-1185">Reference proteome</keyword>
<evidence type="ECO:0000313" key="2">
    <source>
        <dbReference type="EMBL" id="PZX43816.1"/>
    </source>
</evidence>
<proteinExistence type="predicted"/>
<evidence type="ECO:0000256" key="1">
    <source>
        <dbReference type="SAM" id="SignalP"/>
    </source>
</evidence>
<feature type="signal peptide" evidence="1">
    <location>
        <begin position="1"/>
        <end position="20"/>
    </location>
</feature>
<organism evidence="2 3">
    <name type="scientific">Nonlabens dokdonensis</name>
    <dbReference type="NCBI Taxonomy" id="328515"/>
    <lineage>
        <taxon>Bacteria</taxon>
        <taxon>Pseudomonadati</taxon>
        <taxon>Bacteroidota</taxon>
        <taxon>Flavobacteriia</taxon>
        <taxon>Flavobacteriales</taxon>
        <taxon>Flavobacteriaceae</taxon>
        <taxon>Nonlabens</taxon>
    </lineage>
</organism>
<evidence type="ECO:0000313" key="3">
    <source>
        <dbReference type="Proteomes" id="UP000248584"/>
    </source>
</evidence>
<keyword evidence="1" id="KW-0732">Signal</keyword>
<name>A0ABX5Q1J7_9FLAO</name>
<reference evidence="2 3" key="1">
    <citation type="submission" date="2018-06" db="EMBL/GenBank/DDBJ databases">
        <title>Genomic Encyclopedia of Archaeal and Bacterial Type Strains, Phase II (KMG-II): from individual species to whole genera.</title>
        <authorList>
            <person name="Goeker M."/>
        </authorList>
    </citation>
    <scope>NUCLEOTIDE SEQUENCE [LARGE SCALE GENOMIC DNA]</scope>
    <source>
        <strain evidence="2 3">DSM 17205</strain>
    </source>
</reference>
<sequence length="732" mass="84601">MFMKFTVYFLSFLFCAITIAQNKNTQEAQQLMEKVLDAIPQNDPTTVLDSYKYDAYENLKVSGDPEALTGPGYKKTELRKTLKKTGVFFTEKTSVHIYNQKEGYKEIITGANMPGFDEPVYPIYNINFQSENVYDSRYIIFDQEYISPLYKKAISYYDFNVEKDSIISGRKVTKINFSPKDENNNVLFLGSLFIDQENYAVARAIFEKSGDLNIKAYHDFTYESKSSLWYNSSRKLYVRQEKTRKELELFGGRLEVGIEKKVNDDDKAAEELYLIIEAINANFKTNKEIDYGRKGLKIEIQDSALTQKEIYWDKYRGDDAFSTTELARFMDLDSIVAASKITRNLETLDKFKVGYFPVGFVDIDLKYLVKFNDYEAFRVGIGGQTNEKLSDNFRINGYLAYGTKDAVFKHKIGIGYRLNKEKNTWLNIYKQDDITEFAAESFLTDARVYSLFEPRLINIPTFYLYKQYGMSLQQRLFPSVISEVSLSRKRISQTTSYQFIPDNDVVFSDYVLAEVSLGARWSPLSDFMRTPKGYQEISRGYPILSGQITQGIRGIAESNFNYLKVSGKAEYAIKRPDNSFTEFLVEGHYSTGEVPLTHLFHAYPNAPNKDEVLQRFSVAGRRSFETMYFNEFFSDKIMIGQVRHRFAPFDVFSFLKPELVLVSKVAWGDIDNVERHQNVTVNSLEKGYLESGLELNKLIFGFGLSASYRYGAYHLPDFEDNLALKFTFYLEL</sequence>
<comment type="caution">
    <text evidence="2">The sequence shown here is derived from an EMBL/GenBank/DDBJ whole genome shotgun (WGS) entry which is preliminary data.</text>
</comment>
<gene>
    <name evidence="2" type="ORF">LX97_00821</name>
</gene>